<feature type="signal peptide" evidence="1">
    <location>
        <begin position="1"/>
        <end position="25"/>
    </location>
</feature>
<gene>
    <name evidence="2" type="ORF">O9H85_05070</name>
</gene>
<accession>A0ABT4Q4M1</accession>
<dbReference type="Proteomes" id="UP001527882">
    <property type="component" value="Unassembled WGS sequence"/>
</dbReference>
<feature type="chain" id="PRO_5047530547" evidence="1">
    <location>
        <begin position="26"/>
        <end position="177"/>
    </location>
</feature>
<evidence type="ECO:0000313" key="2">
    <source>
        <dbReference type="EMBL" id="MCZ8511803.1"/>
    </source>
</evidence>
<keyword evidence="3" id="KW-1185">Reference proteome</keyword>
<sequence>MFRRLLMTCAVLVDLLGASGCGMPAAPINLIKPPVSEGVVPQDKWDAILKDLLPEGARLLTSAHDLSFGDLDGDGTDEAIVVYEENVNRGKDLKAALVMKQNEKWRIVWDTKGFGYDLDYAGVADVNKDGHPEILLGWSLGGGQNGLDIYEWGNNTLNLRIKKGYQGHFNIESLDLN</sequence>
<proteinExistence type="predicted"/>
<keyword evidence="1" id="KW-0732">Signal</keyword>
<comment type="caution">
    <text evidence="2">The sequence shown here is derived from an EMBL/GenBank/DDBJ whole genome shotgun (WGS) entry which is preliminary data.</text>
</comment>
<name>A0ABT4Q4M1_9BACL</name>
<protein>
    <submittedName>
        <fullName evidence="2">VCBS repeat-containing protein</fullName>
    </submittedName>
</protein>
<dbReference type="EMBL" id="JAQAGZ010000003">
    <property type="protein sequence ID" value="MCZ8511803.1"/>
    <property type="molecule type" value="Genomic_DNA"/>
</dbReference>
<evidence type="ECO:0000313" key="3">
    <source>
        <dbReference type="Proteomes" id="UP001527882"/>
    </source>
</evidence>
<dbReference type="InterPro" id="IPR028994">
    <property type="entry name" value="Integrin_alpha_N"/>
</dbReference>
<dbReference type="SUPFAM" id="SSF69318">
    <property type="entry name" value="Integrin alpha N-terminal domain"/>
    <property type="match status" value="1"/>
</dbReference>
<reference evidence="2 3" key="1">
    <citation type="submission" date="2022-12" db="EMBL/GenBank/DDBJ databases">
        <title>Draft genome sequence of Paenibacillus sp. dW9.</title>
        <authorList>
            <person name="Choi E.-W."/>
            <person name="Kim D.-U."/>
        </authorList>
    </citation>
    <scope>NUCLEOTIDE SEQUENCE [LARGE SCALE GENOMIC DNA]</scope>
    <source>
        <strain evidence="3">dW9</strain>
    </source>
</reference>
<evidence type="ECO:0000256" key="1">
    <source>
        <dbReference type="SAM" id="SignalP"/>
    </source>
</evidence>
<organism evidence="2 3">
    <name type="scientific">Paenibacillus gyeongsangnamensis</name>
    <dbReference type="NCBI Taxonomy" id="3388067"/>
    <lineage>
        <taxon>Bacteria</taxon>
        <taxon>Bacillati</taxon>
        <taxon>Bacillota</taxon>
        <taxon>Bacilli</taxon>
        <taxon>Bacillales</taxon>
        <taxon>Paenibacillaceae</taxon>
        <taxon>Paenibacillus</taxon>
    </lineage>
</organism>
<dbReference type="RefSeq" id="WP_269880204.1">
    <property type="nucleotide sequence ID" value="NZ_JAQAGZ010000003.1"/>
</dbReference>